<feature type="signal peptide" evidence="2">
    <location>
        <begin position="1"/>
        <end position="27"/>
    </location>
</feature>
<protein>
    <submittedName>
        <fullName evidence="3">Uncharacterized protein</fullName>
    </submittedName>
</protein>
<dbReference type="AlphaFoldDB" id="A0A2N5SKP3"/>
<dbReference type="EMBL" id="PGCI01000088">
    <property type="protein sequence ID" value="PLW41553.1"/>
    <property type="molecule type" value="Genomic_DNA"/>
</dbReference>
<evidence type="ECO:0000256" key="1">
    <source>
        <dbReference type="SAM" id="MobiDB-lite"/>
    </source>
</evidence>
<gene>
    <name evidence="6" type="ORF">PCANC_07029</name>
    <name evidence="4" type="ORF">PCANC_15403</name>
    <name evidence="5" type="ORF">PCASD_09982</name>
    <name evidence="3" type="ORF">PCASD_22209</name>
</gene>
<name>A0A2N5SKP3_9BASI</name>
<dbReference type="Proteomes" id="UP000235392">
    <property type="component" value="Unassembled WGS sequence"/>
</dbReference>
<dbReference type="Proteomes" id="UP000235388">
    <property type="component" value="Unassembled WGS sequence"/>
</dbReference>
<feature type="chain" id="PRO_5015083553" evidence="2">
    <location>
        <begin position="28"/>
        <end position="105"/>
    </location>
</feature>
<evidence type="ECO:0000313" key="7">
    <source>
        <dbReference type="Proteomes" id="UP000235388"/>
    </source>
</evidence>
<feature type="region of interest" description="Disordered" evidence="1">
    <location>
        <begin position="31"/>
        <end position="55"/>
    </location>
</feature>
<keyword evidence="2" id="KW-0732">Signal</keyword>
<dbReference type="OrthoDB" id="2502638at2759"/>
<organism evidence="3 8">
    <name type="scientific">Puccinia coronata f. sp. avenae</name>
    <dbReference type="NCBI Taxonomy" id="200324"/>
    <lineage>
        <taxon>Eukaryota</taxon>
        <taxon>Fungi</taxon>
        <taxon>Dikarya</taxon>
        <taxon>Basidiomycota</taxon>
        <taxon>Pucciniomycotina</taxon>
        <taxon>Pucciniomycetes</taxon>
        <taxon>Pucciniales</taxon>
        <taxon>Pucciniaceae</taxon>
        <taxon>Puccinia</taxon>
    </lineage>
</organism>
<dbReference type="EMBL" id="PGCI01000840">
    <property type="protein sequence ID" value="PLW13803.1"/>
    <property type="molecule type" value="Genomic_DNA"/>
</dbReference>
<sequence length="105" mass="12047">MKLSGTRLPQLSVLMLILIAMAWTSQARQLRPASTRSNRQISNRLSKRRVHHESYDSYHKNEVPLDIEVIPESQYEDELREVVDSSTNIGPSEMRASFVRAVPIL</sequence>
<accession>A0A2N5SKP3</accession>
<evidence type="ECO:0000313" key="3">
    <source>
        <dbReference type="EMBL" id="PLW13803.1"/>
    </source>
</evidence>
<feature type="compositionally biased region" description="Polar residues" evidence="1">
    <location>
        <begin position="31"/>
        <end position="44"/>
    </location>
</feature>
<dbReference type="EMBL" id="PGCJ01000032">
    <property type="protein sequence ID" value="PLW55411.1"/>
    <property type="molecule type" value="Genomic_DNA"/>
</dbReference>
<keyword evidence="7" id="KW-1185">Reference proteome</keyword>
<comment type="caution">
    <text evidence="3">The sequence shown here is derived from an EMBL/GenBank/DDBJ whole genome shotgun (WGS) entry which is preliminary data.</text>
</comment>
<evidence type="ECO:0000256" key="2">
    <source>
        <dbReference type="SAM" id="SignalP"/>
    </source>
</evidence>
<evidence type="ECO:0000313" key="5">
    <source>
        <dbReference type="EMBL" id="PLW41553.1"/>
    </source>
</evidence>
<evidence type="ECO:0000313" key="6">
    <source>
        <dbReference type="EMBL" id="PLW55411.1"/>
    </source>
</evidence>
<proteinExistence type="predicted"/>
<reference evidence="7 8" key="1">
    <citation type="submission" date="2017-11" db="EMBL/GenBank/DDBJ databases">
        <title>De novo assembly and phasing of dikaryotic genomes from two isolates of Puccinia coronata f. sp. avenae, the causal agent of oat crown rust.</title>
        <authorList>
            <person name="Miller M.E."/>
            <person name="Zhang Y."/>
            <person name="Omidvar V."/>
            <person name="Sperschneider J."/>
            <person name="Schwessinger B."/>
            <person name="Raley C."/>
            <person name="Palmer J.M."/>
            <person name="Garnica D."/>
            <person name="Upadhyaya N."/>
            <person name="Rathjen J."/>
            <person name="Taylor J.M."/>
            <person name="Park R.F."/>
            <person name="Dodds P.N."/>
            <person name="Hirsch C.D."/>
            <person name="Kianian S.F."/>
            <person name="Figueroa M."/>
        </authorList>
    </citation>
    <scope>NUCLEOTIDE SEQUENCE [LARGE SCALE GENOMIC DNA]</scope>
    <source>
        <strain evidence="4">12NC29</strain>
        <strain evidence="3">12SD80</strain>
    </source>
</reference>
<dbReference type="EMBL" id="PGCJ01000846">
    <property type="protein sequence ID" value="PLW17610.1"/>
    <property type="molecule type" value="Genomic_DNA"/>
</dbReference>
<evidence type="ECO:0000313" key="8">
    <source>
        <dbReference type="Proteomes" id="UP000235392"/>
    </source>
</evidence>
<evidence type="ECO:0000313" key="4">
    <source>
        <dbReference type="EMBL" id="PLW17610.1"/>
    </source>
</evidence>